<sequence length="48" mass="5081">SSNNNYASPSGSQVRQSRVMEVTAMMQGEDGPADGGNATEHPSRNPFN</sequence>
<proteinExistence type="predicted"/>
<accession>A0A9N9CD36</accession>
<evidence type="ECO:0000313" key="3">
    <source>
        <dbReference type="Proteomes" id="UP000789831"/>
    </source>
</evidence>
<gene>
    <name evidence="2" type="ORF">AGERDE_LOCUS9004</name>
</gene>
<dbReference type="AlphaFoldDB" id="A0A9N9CD36"/>
<organism evidence="2 3">
    <name type="scientific">Ambispora gerdemannii</name>
    <dbReference type="NCBI Taxonomy" id="144530"/>
    <lineage>
        <taxon>Eukaryota</taxon>
        <taxon>Fungi</taxon>
        <taxon>Fungi incertae sedis</taxon>
        <taxon>Mucoromycota</taxon>
        <taxon>Glomeromycotina</taxon>
        <taxon>Glomeromycetes</taxon>
        <taxon>Archaeosporales</taxon>
        <taxon>Ambisporaceae</taxon>
        <taxon>Ambispora</taxon>
    </lineage>
</organism>
<feature type="region of interest" description="Disordered" evidence="1">
    <location>
        <begin position="1"/>
        <end position="48"/>
    </location>
</feature>
<comment type="caution">
    <text evidence="2">The sequence shown here is derived from an EMBL/GenBank/DDBJ whole genome shotgun (WGS) entry which is preliminary data.</text>
</comment>
<dbReference type="OrthoDB" id="10366838at2759"/>
<protein>
    <submittedName>
        <fullName evidence="2">11846_t:CDS:1</fullName>
    </submittedName>
</protein>
<reference evidence="2" key="1">
    <citation type="submission" date="2021-06" db="EMBL/GenBank/DDBJ databases">
        <authorList>
            <person name="Kallberg Y."/>
            <person name="Tangrot J."/>
            <person name="Rosling A."/>
        </authorList>
    </citation>
    <scope>NUCLEOTIDE SEQUENCE</scope>
    <source>
        <strain evidence="2">MT106</strain>
    </source>
</reference>
<keyword evidence="3" id="KW-1185">Reference proteome</keyword>
<feature type="compositionally biased region" description="Polar residues" evidence="1">
    <location>
        <begin position="1"/>
        <end position="16"/>
    </location>
</feature>
<evidence type="ECO:0000256" key="1">
    <source>
        <dbReference type="SAM" id="MobiDB-lite"/>
    </source>
</evidence>
<name>A0A9N9CD36_9GLOM</name>
<evidence type="ECO:0000313" key="2">
    <source>
        <dbReference type="EMBL" id="CAG8599037.1"/>
    </source>
</evidence>
<dbReference type="EMBL" id="CAJVPL010002093">
    <property type="protein sequence ID" value="CAG8599037.1"/>
    <property type="molecule type" value="Genomic_DNA"/>
</dbReference>
<dbReference type="Proteomes" id="UP000789831">
    <property type="component" value="Unassembled WGS sequence"/>
</dbReference>
<feature type="non-terminal residue" evidence="2">
    <location>
        <position position="1"/>
    </location>
</feature>